<dbReference type="AlphaFoldDB" id="A0A7K3LYA3"/>
<evidence type="ECO:0000256" key="4">
    <source>
        <dbReference type="ARBA" id="ARBA00022475"/>
    </source>
</evidence>
<feature type="compositionally biased region" description="Acidic residues" evidence="10">
    <location>
        <begin position="86"/>
        <end position="98"/>
    </location>
</feature>
<keyword evidence="7" id="KW-1133">Transmembrane helix</keyword>
<evidence type="ECO:0000256" key="5">
    <source>
        <dbReference type="ARBA" id="ARBA00022692"/>
    </source>
</evidence>
<comment type="subcellular location">
    <subcellularLocation>
        <location evidence="1">Cell membrane</location>
        <topology evidence="1">Single-pass membrane protein</topology>
    </subcellularLocation>
</comment>
<comment type="similarity">
    <text evidence="2">Belongs to the YajC family.</text>
</comment>
<keyword evidence="6" id="KW-0653">Protein transport</keyword>
<dbReference type="RefSeq" id="WP_162448653.1">
    <property type="nucleotide sequence ID" value="NZ_WLZY01000001.1"/>
</dbReference>
<dbReference type="PRINTS" id="PR01853">
    <property type="entry name" value="YAJCTRNLCASE"/>
</dbReference>
<dbReference type="GO" id="GO:0005886">
    <property type="term" value="C:plasma membrane"/>
    <property type="evidence" value="ECO:0007669"/>
    <property type="project" value="UniProtKB-SubCell"/>
</dbReference>
<keyword evidence="3" id="KW-0813">Transport</keyword>
<feature type="region of interest" description="Disordered" evidence="10">
    <location>
        <begin position="85"/>
        <end position="138"/>
    </location>
</feature>
<feature type="compositionally biased region" description="Basic and acidic residues" evidence="10">
    <location>
        <begin position="126"/>
        <end position="138"/>
    </location>
</feature>
<dbReference type="Pfam" id="PF02699">
    <property type="entry name" value="YajC"/>
    <property type="match status" value="1"/>
</dbReference>
<dbReference type="NCBIfam" id="TIGR00739">
    <property type="entry name" value="yajC"/>
    <property type="match status" value="1"/>
</dbReference>
<evidence type="ECO:0000256" key="9">
    <source>
        <dbReference type="ARBA" id="ARBA00023136"/>
    </source>
</evidence>
<protein>
    <submittedName>
        <fullName evidence="11">Preprotein translocase subunit YajC</fullName>
    </submittedName>
</protein>
<organism evidence="11 12">
    <name type="scientific">Phytoactinopolyspora mesophila</name>
    <dbReference type="NCBI Taxonomy" id="2650750"/>
    <lineage>
        <taxon>Bacteria</taxon>
        <taxon>Bacillati</taxon>
        <taxon>Actinomycetota</taxon>
        <taxon>Actinomycetes</taxon>
        <taxon>Jiangellales</taxon>
        <taxon>Jiangellaceae</taxon>
        <taxon>Phytoactinopolyspora</taxon>
    </lineage>
</organism>
<evidence type="ECO:0000256" key="8">
    <source>
        <dbReference type="ARBA" id="ARBA00023010"/>
    </source>
</evidence>
<dbReference type="SMART" id="SM01323">
    <property type="entry name" value="YajC"/>
    <property type="match status" value="1"/>
</dbReference>
<dbReference type="PANTHER" id="PTHR33909">
    <property type="entry name" value="SEC TRANSLOCON ACCESSORY COMPLEX SUBUNIT YAJC"/>
    <property type="match status" value="1"/>
</dbReference>
<evidence type="ECO:0000256" key="2">
    <source>
        <dbReference type="ARBA" id="ARBA00006742"/>
    </source>
</evidence>
<evidence type="ECO:0000256" key="3">
    <source>
        <dbReference type="ARBA" id="ARBA00022448"/>
    </source>
</evidence>
<proteinExistence type="inferred from homology"/>
<evidence type="ECO:0000256" key="10">
    <source>
        <dbReference type="SAM" id="MobiDB-lite"/>
    </source>
</evidence>
<gene>
    <name evidence="11" type="primary">yajC</name>
    <name evidence="11" type="ORF">F7O44_02850</name>
</gene>
<keyword evidence="4" id="KW-1003">Cell membrane</keyword>
<keyword evidence="9" id="KW-0472">Membrane</keyword>
<comment type="caution">
    <text evidence="11">The sequence shown here is derived from an EMBL/GenBank/DDBJ whole genome shotgun (WGS) entry which is preliminary data.</text>
</comment>
<evidence type="ECO:0000256" key="6">
    <source>
        <dbReference type="ARBA" id="ARBA00022927"/>
    </source>
</evidence>
<dbReference type="PANTHER" id="PTHR33909:SF1">
    <property type="entry name" value="SEC TRANSLOCON ACCESSORY COMPLEX SUBUNIT YAJC"/>
    <property type="match status" value="1"/>
</dbReference>
<dbReference type="EMBL" id="WLZY01000001">
    <property type="protein sequence ID" value="NDL56005.1"/>
    <property type="molecule type" value="Genomic_DNA"/>
</dbReference>
<accession>A0A7K3LYA3</accession>
<sequence length="138" mass="15285">MEALLLPILLIAVFYFLLIRPQQRQRRQMQHMQQTLSVGSEVMTGAGLLGTVVEIDEDKDQVVLEVAPGVTNRYVRRAIVNILDSPESEIADTPEELMDASGELRDVGESANTDKPAEDTEVSSDTDSRNRANDGESR</sequence>
<keyword evidence="12" id="KW-1185">Reference proteome</keyword>
<dbReference type="InterPro" id="IPR003849">
    <property type="entry name" value="Preprotein_translocase_YajC"/>
</dbReference>
<evidence type="ECO:0000313" key="12">
    <source>
        <dbReference type="Proteomes" id="UP000460435"/>
    </source>
</evidence>
<dbReference type="GO" id="GO:0015031">
    <property type="term" value="P:protein transport"/>
    <property type="evidence" value="ECO:0007669"/>
    <property type="project" value="UniProtKB-KW"/>
</dbReference>
<keyword evidence="5" id="KW-0812">Transmembrane</keyword>
<evidence type="ECO:0000256" key="1">
    <source>
        <dbReference type="ARBA" id="ARBA00004162"/>
    </source>
</evidence>
<evidence type="ECO:0000256" key="7">
    <source>
        <dbReference type="ARBA" id="ARBA00022989"/>
    </source>
</evidence>
<evidence type="ECO:0000313" key="11">
    <source>
        <dbReference type="EMBL" id="NDL56005.1"/>
    </source>
</evidence>
<reference evidence="11 12" key="1">
    <citation type="submission" date="2019-11" db="EMBL/GenBank/DDBJ databases">
        <authorList>
            <person name="Li X.-J."/>
            <person name="Feng X.-M."/>
        </authorList>
    </citation>
    <scope>NUCLEOTIDE SEQUENCE [LARGE SCALE GENOMIC DNA]</scope>
    <source>
        <strain evidence="11 12">XMNu-373</strain>
    </source>
</reference>
<name>A0A7K3LYA3_9ACTN</name>
<dbReference type="Proteomes" id="UP000460435">
    <property type="component" value="Unassembled WGS sequence"/>
</dbReference>
<keyword evidence="8" id="KW-0811">Translocation</keyword>